<protein>
    <submittedName>
        <fullName evidence="1">Uncharacterized protein</fullName>
    </submittedName>
</protein>
<comment type="caution">
    <text evidence="1">The sequence shown here is derived from an EMBL/GenBank/DDBJ whole genome shotgun (WGS) entry which is preliminary data.</text>
</comment>
<dbReference type="EMBL" id="JAGKQM010002157">
    <property type="protein sequence ID" value="KAH0850105.1"/>
    <property type="molecule type" value="Genomic_DNA"/>
</dbReference>
<reference evidence="1 2" key="1">
    <citation type="submission" date="2021-05" db="EMBL/GenBank/DDBJ databases">
        <title>Genome Assembly of Synthetic Allotetraploid Brassica napus Reveals Homoeologous Exchanges between Subgenomes.</title>
        <authorList>
            <person name="Davis J.T."/>
        </authorList>
    </citation>
    <scope>NUCLEOTIDE SEQUENCE [LARGE SCALE GENOMIC DNA]</scope>
    <source>
        <strain evidence="2">cv. Da-Ae</strain>
        <tissue evidence="1">Seedling</tissue>
    </source>
</reference>
<evidence type="ECO:0000313" key="2">
    <source>
        <dbReference type="Proteomes" id="UP000824890"/>
    </source>
</evidence>
<accession>A0ABQ7X2E3</accession>
<sequence length="108" mass="11947">QCEIAKLLLSDTTSCRLHHRIVERANAPVIYLSQAAESETGLLQSLVVVDGKVHSACKTSTSQLSGKVGLVDAMLDRQYVQCQVFSLEHQCLHVNSIDYFGQDIEFLP</sequence>
<dbReference type="Proteomes" id="UP000824890">
    <property type="component" value="Unassembled WGS sequence"/>
</dbReference>
<name>A0ABQ7X2E3_BRANA</name>
<keyword evidence="2" id="KW-1185">Reference proteome</keyword>
<evidence type="ECO:0000313" key="1">
    <source>
        <dbReference type="EMBL" id="KAH0850105.1"/>
    </source>
</evidence>
<organism evidence="1 2">
    <name type="scientific">Brassica napus</name>
    <name type="common">Rape</name>
    <dbReference type="NCBI Taxonomy" id="3708"/>
    <lineage>
        <taxon>Eukaryota</taxon>
        <taxon>Viridiplantae</taxon>
        <taxon>Streptophyta</taxon>
        <taxon>Embryophyta</taxon>
        <taxon>Tracheophyta</taxon>
        <taxon>Spermatophyta</taxon>
        <taxon>Magnoliopsida</taxon>
        <taxon>eudicotyledons</taxon>
        <taxon>Gunneridae</taxon>
        <taxon>Pentapetalae</taxon>
        <taxon>rosids</taxon>
        <taxon>malvids</taxon>
        <taxon>Brassicales</taxon>
        <taxon>Brassicaceae</taxon>
        <taxon>Brassiceae</taxon>
        <taxon>Brassica</taxon>
    </lineage>
</organism>
<proteinExistence type="predicted"/>
<feature type="non-terminal residue" evidence="1">
    <location>
        <position position="1"/>
    </location>
</feature>
<gene>
    <name evidence="1" type="ORF">HID58_095774</name>
</gene>